<evidence type="ECO:0000256" key="2">
    <source>
        <dbReference type="RuleBase" id="RU363116"/>
    </source>
</evidence>
<evidence type="ECO:0000313" key="4">
    <source>
        <dbReference type="EMBL" id="KJA18559.1"/>
    </source>
</evidence>
<organism evidence="4 5">
    <name type="scientific">Hypholoma sublateritium (strain FD-334 SS-4)</name>
    <dbReference type="NCBI Taxonomy" id="945553"/>
    <lineage>
        <taxon>Eukaryota</taxon>
        <taxon>Fungi</taxon>
        <taxon>Dikarya</taxon>
        <taxon>Basidiomycota</taxon>
        <taxon>Agaricomycotina</taxon>
        <taxon>Agaricomycetes</taxon>
        <taxon>Agaricomycetidae</taxon>
        <taxon>Agaricales</taxon>
        <taxon>Agaricineae</taxon>
        <taxon>Strophariaceae</taxon>
        <taxon>Hypholoma</taxon>
    </lineage>
</organism>
<dbReference type="GO" id="GO:0017128">
    <property type="term" value="F:phospholipid scramblase activity"/>
    <property type="evidence" value="ECO:0007669"/>
    <property type="project" value="InterPro"/>
</dbReference>
<reference evidence="5" key="1">
    <citation type="submission" date="2014-04" db="EMBL/GenBank/DDBJ databases">
        <title>Evolutionary Origins and Diversification of the Mycorrhizal Mutualists.</title>
        <authorList>
            <consortium name="DOE Joint Genome Institute"/>
            <consortium name="Mycorrhizal Genomics Consortium"/>
            <person name="Kohler A."/>
            <person name="Kuo A."/>
            <person name="Nagy L.G."/>
            <person name="Floudas D."/>
            <person name="Copeland A."/>
            <person name="Barry K.W."/>
            <person name="Cichocki N."/>
            <person name="Veneault-Fourrey C."/>
            <person name="LaButti K."/>
            <person name="Lindquist E.A."/>
            <person name="Lipzen A."/>
            <person name="Lundell T."/>
            <person name="Morin E."/>
            <person name="Murat C."/>
            <person name="Riley R."/>
            <person name="Ohm R."/>
            <person name="Sun H."/>
            <person name="Tunlid A."/>
            <person name="Henrissat B."/>
            <person name="Grigoriev I.V."/>
            <person name="Hibbett D.S."/>
            <person name="Martin F."/>
        </authorList>
    </citation>
    <scope>NUCLEOTIDE SEQUENCE [LARGE SCALE GENOMIC DNA]</scope>
    <source>
        <strain evidence="5">FD-334 SS-4</strain>
    </source>
</reference>
<dbReference type="Pfam" id="PF03803">
    <property type="entry name" value="Scramblase"/>
    <property type="match status" value="1"/>
</dbReference>
<dbReference type="AlphaFoldDB" id="A0A0D2NHX4"/>
<comment type="similarity">
    <text evidence="1 2">Belongs to the phospholipid scramblase family.</text>
</comment>
<feature type="region of interest" description="Disordered" evidence="3">
    <location>
        <begin position="35"/>
        <end position="63"/>
    </location>
</feature>
<sequence>MFAALWCKRLPPALVHDTSQHQIRTYAISRFPKRVVGSGRERPQVKSPNLTENDVSDDTPPALQRSTFTAEPLYRPDDSGLSKLLMYRDTLIIERQLEMLNVFIGFEQSNKYTINGADGEPLGYVAEEPRGFWGTLSRQAFSTHRPFRAVIMDKEGVPVRRPFSWINSRMFVQRLKDHSDSPHEADPVHETFGEVQQIWHLWRRRYDLFLREHLPTKLDVSDVEQQNEQQHRQYYQIAKVDSGFLAWDFCALNERGVEIARVERAFRGIGREATALYNVTLGRYSIHFKTPGVQSSLPDISSTLPPNISQNTSTELNIDARSVSNIAIADTVNIDFDYFSRHSHTGGCGFSLNSSCVKNSDHCKYPFFQWRFVPSDKLGMNLDILRFAVHTIIDMWLIFSPLFN</sequence>
<evidence type="ECO:0000256" key="3">
    <source>
        <dbReference type="SAM" id="MobiDB-lite"/>
    </source>
</evidence>
<evidence type="ECO:0000256" key="1">
    <source>
        <dbReference type="ARBA" id="ARBA00005350"/>
    </source>
</evidence>
<dbReference type="STRING" id="945553.A0A0D2NHX4"/>
<dbReference type="OMA" id="FLAWHFS"/>
<accession>A0A0D2NHX4</accession>
<dbReference type="Proteomes" id="UP000054270">
    <property type="component" value="Unassembled WGS sequence"/>
</dbReference>
<dbReference type="OrthoDB" id="191150at2759"/>
<keyword evidence="5" id="KW-1185">Reference proteome</keyword>
<dbReference type="PANTHER" id="PTHR23248:SF9">
    <property type="entry name" value="PHOSPHOLIPID SCRAMBLASE"/>
    <property type="match status" value="1"/>
</dbReference>
<gene>
    <name evidence="4" type="ORF">HYPSUDRAFT_1099250</name>
</gene>
<dbReference type="InterPro" id="IPR005552">
    <property type="entry name" value="Scramblase"/>
</dbReference>
<dbReference type="EMBL" id="KN817587">
    <property type="protein sequence ID" value="KJA18559.1"/>
    <property type="molecule type" value="Genomic_DNA"/>
</dbReference>
<dbReference type="PANTHER" id="PTHR23248">
    <property type="entry name" value="PHOSPHOLIPID SCRAMBLASE-RELATED"/>
    <property type="match status" value="1"/>
</dbReference>
<dbReference type="GO" id="GO:0005886">
    <property type="term" value="C:plasma membrane"/>
    <property type="evidence" value="ECO:0007669"/>
    <property type="project" value="TreeGrafter"/>
</dbReference>
<protein>
    <recommendedName>
        <fullName evidence="2">Phospholipid scramblase</fullName>
    </recommendedName>
</protein>
<evidence type="ECO:0000313" key="5">
    <source>
        <dbReference type="Proteomes" id="UP000054270"/>
    </source>
</evidence>
<name>A0A0D2NHX4_HYPSF</name>
<proteinExistence type="inferred from homology"/>